<accession>A0AA37W101</accession>
<dbReference type="AlphaFoldDB" id="A0AA37W101"/>
<dbReference type="SFLD" id="SFLDS00019">
    <property type="entry name" value="Glutathione_Transferase_(cytos"/>
    <property type="match status" value="1"/>
</dbReference>
<evidence type="ECO:0008006" key="5">
    <source>
        <dbReference type="Google" id="ProtNLM"/>
    </source>
</evidence>
<feature type="domain" description="GST N-terminal" evidence="1">
    <location>
        <begin position="1"/>
        <end position="78"/>
    </location>
</feature>
<dbReference type="PROSITE" id="PS50404">
    <property type="entry name" value="GST_NTER"/>
    <property type="match status" value="1"/>
</dbReference>
<protein>
    <recommendedName>
        <fullName evidence="5">Glutathione S-transferase</fullName>
    </recommendedName>
</protein>
<name>A0AA37W101_9GAMM</name>
<dbReference type="InterPro" id="IPR004045">
    <property type="entry name" value="Glutathione_S-Trfase_N"/>
</dbReference>
<dbReference type="InterPro" id="IPR050983">
    <property type="entry name" value="GST_Omega/HSP26"/>
</dbReference>
<dbReference type="InterPro" id="IPR036249">
    <property type="entry name" value="Thioredoxin-like_sf"/>
</dbReference>
<dbReference type="InterPro" id="IPR040079">
    <property type="entry name" value="Glutathione_S-Trfase"/>
</dbReference>
<sequence>MQLLSSDLSPYSTRVRILVRKYGLPIEIVAPDLPLRTPEFLAKYPLGKIPVLVLDNGQQIPESWAIMSFLEQTYSLVERSPLEQARINTWVRYADLHLAPAVFGLFAGLLRGEATNTEAEIAAIKAQLAKGNALLAQDPELTDRPVDIADIAVAPVMFFVLATPKAMGLDLQLQDYPLLHQWWQKAQADADIAQGLQEVENAFAKFTAPK</sequence>
<dbReference type="Gene3D" id="3.40.30.10">
    <property type="entry name" value="Glutaredoxin"/>
    <property type="match status" value="1"/>
</dbReference>
<dbReference type="InterPro" id="IPR036282">
    <property type="entry name" value="Glutathione-S-Trfase_C_sf"/>
</dbReference>
<dbReference type="CDD" id="cd00299">
    <property type="entry name" value="GST_C_family"/>
    <property type="match status" value="1"/>
</dbReference>
<evidence type="ECO:0000313" key="3">
    <source>
        <dbReference type="EMBL" id="GLP96418.1"/>
    </source>
</evidence>
<dbReference type="Pfam" id="PF13417">
    <property type="entry name" value="GST_N_3"/>
    <property type="match status" value="1"/>
</dbReference>
<dbReference type="InterPro" id="IPR010987">
    <property type="entry name" value="Glutathione-S-Trfase_C-like"/>
</dbReference>
<dbReference type="CDD" id="cd00570">
    <property type="entry name" value="GST_N_family"/>
    <property type="match status" value="1"/>
</dbReference>
<organism evidence="3 4">
    <name type="scientific">Paraferrimonas sedimenticola</name>
    <dbReference type="NCBI Taxonomy" id="375674"/>
    <lineage>
        <taxon>Bacteria</taxon>
        <taxon>Pseudomonadati</taxon>
        <taxon>Pseudomonadota</taxon>
        <taxon>Gammaproteobacteria</taxon>
        <taxon>Alteromonadales</taxon>
        <taxon>Ferrimonadaceae</taxon>
        <taxon>Paraferrimonas</taxon>
    </lineage>
</organism>
<feature type="domain" description="GST C-terminal" evidence="2">
    <location>
        <begin position="80"/>
        <end position="210"/>
    </location>
</feature>
<dbReference type="GO" id="GO:0005737">
    <property type="term" value="C:cytoplasm"/>
    <property type="evidence" value="ECO:0007669"/>
    <property type="project" value="TreeGrafter"/>
</dbReference>
<dbReference type="SFLD" id="SFLDG00358">
    <property type="entry name" value="Main_(cytGST)"/>
    <property type="match status" value="1"/>
</dbReference>
<dbReference type="RefSeq" id="WP_095505149.1">
    <property type="nucleotide sequence ID" value="NZ_BSNC01000004.1"/>
</dbReference>
<dbReference type="SUPFAM" id="SSF52833">
    <property type="entry name" value="Thioredoxin-like"/>
    <property type="match status" value="1"/>
</dbReference>
<dbReference type="PROSITE" id="PS50405">
    <property type="entry name" value="GST_CTER"/>
    <property type="match status" value="1"/>
</dbReference>
<gene>
    <name evidence="3" type="ORF">GCM10007895_17240</name>
</gene>
<evidence type="ECO:0000313" key="4">
    <source>
        <dbReference type="Proteomes" id="UP001161422"/>
    </source>
</evidence>
<dbReference type="SUPFAM" id="SSF47616">
    <property type="entry name" value="GST C-terminal domain-like"/>
    <property type="match status" value="1"/>
</dbReference>
<reference evidence="3" key="1">
    <citation type="journal article" date="2014" name="Int. J. Syst. Evol. Microbiol.">
        <title>Complete genome sequence of Corynebacterium casei LMG S-19264T (=DSM 44701T), isolated from a smear-ripened cheese.</title>
        <authorList>
            <consortium name="US DOE Joint Genome Institute (JGI-PGF)"/>
            <person name="Walter F."/>
            <person name="Albersmeier A."/>
            <person name="Kalinowski J."/>
            <person name="Ruckert C."/>
        </authorList>
    </citation>
    <scope>NUCLEOTIDE SEQUENCE</scope>
    <source>
        <strain evidence="3">NBRC 101628</strain>
    </source>
</reference>
<proteinExistence type="predicted"/>
<keyword evidence="4" id="KW-1185">Reference proteome</keyword>
<evidence type="ECO:0000259" key="1">
    <source>
        <dbReference type="PROSITE" id="PS50404"/>
    </source>
</evidence>
<evidence type="ECO:0000259" key="2">
    <source>
        <dbReference type="PROSITE" id="PS50405"/>
    </source>
</evidence>
<dbReference type="PANTHER" id="PTHR43968:SF6">
    <property type="entry name" value="GLUTATHIONE S-TRANSFERASE OMEGA"/>
    <property type="match status" value="1"/>
</dbReference>
<comment type="caution">
    <text evidence="3">The sequence shown here is derived from an EMBL/GenBank/DDBJ whole genome shotgun (WGS) entry which is preliminary data.</text>
</comment>
<dbReference type="EMBL" id="BSNC01000004">
    <property type="protein sequence ID" value="GLP96418.1"/>
    <property type="molecule type" value="Genomic_DNA"/>
</dbReference>
<dbReference type="Gene3D" id="1.20.1050.10">
    <property type="match status" value="1"/>
</dbReference>
<reference evidence="3" key="2">
    <citation type="submission" date="2023-01" db="EMBL/GenBank/DDBJ databases">
        <title>Draft genome sequence of Paraferrimonas sedimenticola strain NBRC 101628.</title>
        <authorList>
            <person name="Sun Q."/>
            <person name="Mori K."/>
        </authorList>
    </citation>
    <scope>NUCLEOTIDE SEQUENCE</scope>
    <source>
        <strain evidence="3">NBRC 101628</strain>
    </source>
</reference>
<dbReference type="Proteomes" id="UP001161422">
    <property type="component" value="Unassembled WGS sequence"/>
</dbReference>
<dbReference type="PANTHER" id="PTHR43968">
    <property type="match status" value="1"/>
</dbReference>